<evidence type="ECO:0008006" key="4">
    <source>
        <dbReference type="Google" id="ProtNLM"/>
    </source>
</evidence>
<gene>
    <name evidence="2" type="ORF">WKI68_26350</name>
</gene>
<keyword evidence="3" id="KW-1185">Reference proteome</keyword>
<protein>
    <recommendedName>
        <fullName evidence="4">Lipoprotein</fullName>
    </recommendedName>
</protein>
<dbReference type="Proteomes" id="UP001382904">
    <property type="component" value="Unassembled WGS sequence"/>
</dbReference>
<evidence type="ECO:0000256" key="1">
    <source>
        <dbReference type="SAM" id="MobiDB-lite"/>
    </source>
</evidence>
<organism evidence="2 3">
    <name type="scientific">Streptomyces caledonius</name>
    <dbReference type="NCBI Taxonomy" id="3134107"/>
    <lineage>
        <taxon>Bacteria</taxon>
        <taxon>Bacillati</taxon>
        <taxon>Actinomycetota</taxon>
        <taxon>Actinomycetes</taxon>
        <taxon>Kitasatosporales</taxon>
        <taxon>Streptomycetaceae</taxon>
        <taxon>Streptomyces</taxon>
    </lineage>
</organism>
<feature type="region of interest" description="Disordered" evidence="1">
    <location>
        <begin position="37"/>
        <end position="80"/>
    </location>
</feature>
<proteinExistence type="predicted"/>
<evidence type="ECO:0000313" key="3">
    <source>
        <dbReference type="Proteomes" id="UP001382904"/>
    </source>
</evidence>
<evidence type="ECO:0000313" key="2">
    <source>
        <dbReference type="EMBL" id="MEJ8643943.1"/>
    </source>
</evidence>
<name>A0ABU8U9Y7_9ACTN</name>
<accession>A0ABU8U9Y7</accession>
<reference evidence="2 3" key="1">
    <citation type="submission" date="2024-03" db="EMBL/GenBank/DDBJ databases">
        <title>Novel Streptomyces species of biotechnological and ecological value are a feature of Machair soil.</title>
        <authorList>
            <person name="Prole J.R."/>
            <person name="Goodfellow M."/>
            <person name="Allenby N."/>
            <person name="Ward A.C."/>
        </authorList>
    </citation>
    <scope>NUCLEOTIDE SEQUENCE [LARGE SCALE GENOMIC DNA]</scope>
    <source>
        <strain evidence="2 3">MS1.HAVA.3</strain>
    </source>
</reference>
<sequence length="80" mass="8033">MTRTLAPARRSRRPGRTRRVMAATALAVAVSAGLVSCGVGGGGGSGVKLPPDPKVGSTAAPPSPRSRTTSRRCPGRGRPA</sequence>
<feature type="compositionally biased region" description="Basic residues" evidence="1">
    <location>
        <begin position="68"/>
        <end position="80"/>
    </location>
</feature>
<comment type="caution">
    <text evidence="2">The sequence shown here is derived from an EMBL/GenBank/DDBJ whole genome shotgun (WGS) entry which is preliminary data.</text>
</comment>
<dbReference type="EMBL" id="JBBKAM010000002">
    <property type="protein sequence ID" value="MEJ8643943.1"/>
    <property type="molecule type" value="Genomic_DNA"/>
</dbReference>